<dbReference type="SUPFAM" id="SSF53335">
    <property type="entry name" value="S-adenosyl-L-methionine-dependent methyltransferases"/>
    <property type="match status" value="1"/>
</dbReference>
<keyword evidence="4" id="KW-1185">Reference proteome</keyword>
<dbReference type="Pfam" id="PF13489">
    <property type="entry name" value="Methyltransf_23"/>
    <property type="match status" value="1"/>
</dbReference>
<dbReference type="AlphaFoldDB" id="A0A9P1M879"/>
<feature type="region of interest" description="Disordered" evidence="2">
    <location>
        <begin position="1"/>
        <end position="31"/>
    </location>
</feature>
<dbReference type="PANTHER" id="PTHR43591">
    <property type="entry name" value="METHYLTRANSFERASE"/>
    <property type="match status" value="1"/>
</dbReference>
<evidence type="ECO:0000313" key="4">
    <source>
        <dbReference type="Proteomes" id="UP000838763"/>
    </source>
</evidence>
<dbReference type="Proteomes" id="UP000838763">
    <property type="component" value="Unassembled WGS sequence"/>
</dbReference>
<comment type="caution">
    <text evidence="3">The sequence shown here is derived from an EMBL/GenBank/DDBJ whole genome shotgun (WGS) entry which is preliminary data.</text>
</comment>
<dbReference type="EMBL" id="CALLCH030000008">
    <property type="protein sequence ID" value="CAI4213344.1"/>
    <property type="molecule type" value="Genomic_DNA"/>
</dbReference>
<reference evidence="3" key="1">
    <citation type="submission" date="2022-11" db="EMBL/GenBank/DDBJ databases">
        <authorList>
            <person name="Scott C."/>
            <person name="Bruce N."/>
        </authorList>
    </citation>
    <scope>NUCLEOTIDE SEQUENCE</scope>
</reference>
<proteinExistence type="inferred from homology"/>
<comment type="similarity">
    <text evidence="1">Belongs to the methyltransferase superfamily. LaeA methyltransferase family.</text>
</comment>
<evidence type="ECO:0000313" key="3">
    <source>
        <dbReference type="EMBL" id="CAI4213344.1"/>
    </source>
</evidence>
<evidence type="ECO:0000256" key="1">
    <source>
        <dbReference type="ARBA" id="ARBA00038158"/>
    </source>
</evidence>
<organism evidence="3 4">
    <name type="scientific">Parascedosporium putredinis</name>
    <dbReference type="NCBI Taxonomy" id="1442378"/>
    <lineage>
        <taxon>Eukaryota</taxon>
        <taxon>Fungi</taxon>
        <taxon>Dikarya</taxon>
        <taxon>Ascomycota</taxon>
        <taxon>Pezizomycotina</taxon>
        <taxon>Sordariomycetes</taxon>
        <taxon>Hypocreomycetidae</taxon>
        <taxon>Microascales</taxon>
        <taxon>Microascaceae</taxon>
        <taxon>Parascedosporium</taxon>
    </lineage>
</organism>
<evidence type="ECO:0000256" key="2">
    <source>
        <dbReference type="SAM" id="MobiDB-lite"/>
    </source>
</evidence>
<dbReference type="GO" id="GO:0008168">
    <property type="term" value="F:methyltransferase activity"/>
    <property type="evidence" value="ECO:0007669"/>
    <property type="project" value="TreeGrafter"/>
</dbReference>
<dbReference type="OrthoDB" id="2013972at2759"/>
<dbReference type="Gene3D" id="3.40.50.150">
    <property type="entry name" value="Vaccinia Virus protein VP39"/>
    <property type="match status" value="2"/>
</dbReference>
<accession>A0A9P1M879</accession>
<dbReference type="InterPro" id="IPR029063">
    <property type="entry name" value="SAM-dependent_MTases_sf"/>
</dbReference>
<name>A0A9P1M879_9PEZI</name>
<sequence>MCKDPTLVNHADNDDDTDADSAFADATGPNDRQQMEGLDLTHHWMTLLFDDKLFLAPIGDNPQRILDVGTGTGIWAIDVADMLPSAELNWVWQPNYFDYIHIRHLGGCIDDWPRLYGQAFSRLKPGGYFESCDYDIQTRSESDLVGPDHIYTRWYETLLEASEKSGRSFQFPPPQGSMRELMERAGFEDVVYRCWKIPIGAWPRDKKMKQLGLFTAEFIDGSIEGFALYL</sequence>
<gene>
    <name evidence="3" type="ORF">PPNO1_LOCUS3090</name>
</gene>
<evidence type="ECO:0008006" key="5">
    <source>
        <dbReference type="Google" id="ProtNLM"/>
    </source>
</evidence>
<dbReference type="PANTHER" id="PTHR43591:SF24">
    <property type="entry name" value="2-METHOXY-6-POLYPRENYL-1,4-BENZOQUINOL METHYLASE, MITOCHONDRIAL"/>
    <property type="match status" value="1"/>
</dbReference>
<protein>
    <recommendedName>
        <fullName evidence="5">S-adenosyl-L-methionine-dependent methyltransferase</fullName>
    </recommendedName>
</protein>